<dbReference type="EMBL" id="JASCZI010091972">
    <property type="protein sequence ID" value="MED6151608.1"/>
    <property type="molecule type" value="Genomic_DNA"/>
</dbReference>
<evidence type="ECO:0000256" key="1">
    <source>
        <dbReference type="SAM" id="MobiDB-lite"/>
    </source>
</evidence>
<sequence length="57" mass="6323">DNNISDESRSTATEQGTMVATERIASEAQEDENDDDQEKRRAAKVVALLTAIDPFLR</sequence>
<keyword evidence="3" id="KW-1185">Reference proteome</keyword>
<comment type="caution">
    <text evidence="2">The sequence shown here is derived from an EMBL/GenBank/DDBJ whole genome shotgun (WGS) entry which is preliminary data.</text>
</comment>
<name>A0ABU6TUQ3_9FABA</name>
<evidence type="ECO:0000313" key="3">
    <source>
        <dbReference type="Proteomes" id="UP001341840"/>
    </source>
</evidence>
<reference evidence="2 3" key="1">
    <citation type="journal article" date="2023" name="Plants (Basel)">
        <title>Bridging the Gap: Combining Genomics and Transcriptomics Approaches to Understand Stylosanthes scabra, an Orphan Legume from the Brazilian Caatinga.</title>
        <authorList>
            <person name="Ferreira-Neto J.R.C."/>
            <person name="da Silva M.D."/>
            <person name="Binneck E."/>
            <person name="de Melo N.F."/>
            <person name="da Silva R.H."/>
            <person name="de Melo A.L.T.M."/>
            <person name="Pandolfi V."/>
            <person name="Bustamante F.O."/>
            <person name="Brasileiro-Vidal A.C."/>
            <person name="Benko-Iseppon A.M."/>
        </authorList>
    </citation>
    <scope>NUCLEOTIDE SEQUENCE [LARGE SCALE GENOMIC DNA]</scope>
    <source>
        <tissue evidence="2">Leaves</tissue>
    </source>
</reference>
<proteinExistence type="predicted"/>
<organism evidence="2 3">
    <name type="scientific">Stylosanthes scabra</name>
    <dbReference type="NCBI Taxonomy" id="79078"/>
    <lineage>
        <taxon>Eukaryota</taxon>
        <taxon>Viridiplantae</taxon>
        <taxon>Streptophyta</taxon>
        <taxon>Embryophyta</taxon>
        <taxon>Tracheophyta</taxon>
        <taxon>Spermatophyta</taxon>
        <taxon>Magnoliopsida</taxon>
        <taxon>eudicotyledons</taxon>
        <taxon>Gunneridae</taxon>
        <taxon>Pentapetalae</taxon>
        <taxon>rosids</taxon>
        <taxon>fabids</taxon>
        <taxon>Fabales</taxon>
        <taxon>Fabaceae</taxon>
        <taxon>Papilionoideae</taxon>
        <taxon>50 kb inversion clade</taxon>
        <taxon>dalbergioids sensu lato</taxon>
        <taxon>Dalbergieae</taxon>
        <taxon>Pterocarpus clade</taxon>
        <taxon>Stylosanthes</taxon>
    </lineage>
</organism>
<gene>
    <name evidence="2" type="ORF">PIB30_084054</name>
</gene>
<accession>A0ABU6TUQ3</accession>
<evidence type="ECO:0000313" key="2">
    <source>
        <dbReference type="EMBL" id="MED6151608.1"/>
    </source>
</evidence>
<protein>
    <submittedName>
        <fullName evidence="2">Uncharacterized protein</fullName>
    </submittedName>
</protein>
<feature type="non-terminal residue" evidence="2">
    <location>
        <position position="1"/>
    </location>
</feature>
<feature type="region of interest" description="Disordered" evidence="1">
    <location>
        <begin position="1"/>
        <end position="40"/>
    </location>
</feature>
<dbReference type="Proteomes" id="UP001341840">
    <property type="component" value="Unassembled WGS sequence"/>
</dbReference>
<feature type="compositionally biased region" description="Polar residues" evidence="1">
    <location>
        <begin position="1"/>
        <end position="18"/>
    </location>
</feature>